<dbReference type="PANTHER" id="PTHR38790">
    <property type="entry name" value="2EXR DOMAIN-CONTAINING PROTEIN-RELATED"/>
    <property type="match status" value="1"/>
</dbReference>
<evidence type="ECO:0000313" key="1">
    <source>
        <dbReference type="EMBL" id="KAF2866943.1"/>
    </source>
</evidence>
<dbReference type="PANTHER" id="PTHR38790:SF9">
    <property type="entry name" value="F-BOX DOMAIN-CONTAINING PROTEIN"/>
    <property type="match status" value="1"/>
</dbReference>
<comment type="caution">
    <text evidence="1">The sequence shown here is derived from an EMBL/GenBank/DDBJ whole genome shotgun (WGS) entry which is preliminary data.</text>
</comment>
<organism evidence="1 2">
    <name type="scientific">Massariosphaeria phaeospora</name>
    <dbReference type="NCBI Taxonomy" id="100035"/>
    <lineage>
        <taxon>Eukaryota</taxon>
        <taxon>Fungi</taxon>
        <taxon>Dikarya</taxon>
        <taxon>Ascomycota</taxon>
        <taxon>Pezizomycotina</taxon>
        <taxon>Dothideomycetes</taxon>
        <taxon>Pleosporomycetidae</taxon>
        <taxon>Pleosporales</taxon>
        <taxon>Pleosporales incertae sedis</taxon>
        <taxon>Massariosphaeria</taxon>
    </lineage>
</organism>
<gene>
    <name evidence="1" type="ORF">BDV95DRAFT_503826</name>
</gene>
<accession>A0A7C8M696</accession>
<keyword evidence="2" id="KW-1185">Reference proteome</keyword>
<evidence type="ECO:0000313" key="2">
    <source>
        <dbReference type="Proteomes" id="UP000481861"/>
    </source>
</evidence>
<reference evidence="1 2" key="1">
    <citation type="submission" date="2020-01" db="EMBL/GenBank/DDBJ databases">
        <authorList>
            <consortium name="DOE Joint Genome Institute"/>
            <person name="Haridas S."/>
            <person name="Albert R."/>
            <person name="Binder M."/>
            <person name="Bloem J."/>
            <person name="Labutti K."/>
            <person name="Salamov A."/>
            <person name="Andreopoulos B."/>
            <person name="Baker S.E."/>
            <person name="Barry K."/>
            <person name="Bills G."/>
            <person name="Bluhm B.H."/>
            <person name="Cannon C."/>
            <person name="Castanera R."/>
            <person name="Culley D.E."/>
            <person name="Daum C."/>
            <person name="Ezra D."/>
            <person name="Gonzalez J.B."/>
            <person name="Henrissat B."/>
            <person name="Kuo A."/>
            <person name="Liang C."/>
            <person name="Lipzen A."/>
            <person name="Lutzoni F."/>
            <person name="Magnuson J."/>
            <person name="Mondo S."/>
            <person name="Nolan M."/>
            <person name="Ohm R."/>
            <person name="Pangilinan J."/>
            <person name="Park H.-J.H."/>
            <person name="Ramirez L."/>
            <person name="Alfaro M."/>
            <person name="Sun H."/>
            <person name="Tritt A."/>
            <person name="Yoshinaga Y."/>
            <person name="Zwiers L.-H.L."/>
            <person name="Turgeon B.G."/>
            <person name="Goodwin S.B."/>
            <person name="Spatafora J.W."/>
            <person name="Crous P.W."/>
            <person name="Grigoriev I.V."/>
        </authorList>
    </citation>
    <scope>NUCLEOTIDE SEQUENCE [LARGE SCALE GENOMIC DNA]</scope>
    <source>
        <strain evidence="1 2">CBS 611.86</strain>
    </source>
</reference>
<name>A0A7C8M696_9PLEO</name>
<protein>
    <submittedName>
        <fullName evidence="1">Uncharacterized protein</fullName>
    </submittedName>
</protein>
<dbReference type="Proteomes" id="UP000481861">
    <property type="component" value="Unassembled WGS sequence"/>
</dbReference>
<dbReference type="OrthoDB" id="3796204at2759"/>
<proteinExistence type="predicted"/>
<sequence length="493" mass="55829">MRAGSDDAWAQRFTLMIQPPKSEDDWDEYKTSLFGAREDEYTYKFNYPPQEKDLVIRTINRAIKELNRASCDFANAGIKVISTLETPPIWPQDPCSPSSSVKFYTFSQKGQEFPLTLPVTVAPLFGPLSCDTIYVRIHRKWKPLKEWLLSIALPHNYSPEVAMRRCWDRSGMVFPLMELPPELRNIIYEYALGPEVYPLSRLSRMTRNDSFTDDEARRGAEIVFGIGYSDLGMSRHYPYPHDIGCESRSKVAPPNLALLQVSRAVSCEALKAGWEGTRKCFIEPTMFTEVVGSRVGPASQFNCLSRIELNFTHSAWFGFFGVSVSPEIEMSEGRSCGPFLMDLKTLKELHMRFRSPNDGYSGCPWAGRSSGSYNNSVVDNACQRTIVDMIMTFAFPFVKQIPHVGVTGFVKTTAKMHWEHVLRQDYTGKEHGHDNDAALEAILKTPATLLPPPCDCPQSCVASNRDRYRSTGNYVHIDAYENFAFDDEYVASV</sequence>
<dbReference type="EMBL" id="JAADJZ010000025">
    <property type="protein sequence ID" value="KAF2866943.1"/>
    <property type="molecule type" value="Genomic_DNA"/>
</dbReference>
<dbReference type="AlphaFoldDB" id="A0A7C8M696"/>